<evidence type="ECO:0000256" key="3">
    <source>
        <dbReference type="ARBA" id="ARBA00022679"/>
    </source>
</evidence>
<dbReference type="PANTHER" id="PTHR43409:SF7">
    <property type="entry name" value="BLL1977 PROTEIN"/>
    <property type="match status" value="1"/>
</dbReference>
<dbReference type="InterPro" id="IPR023404">
    <property type="entry name" value="rSAM_horseshoe"/>
</dbReference>
<evidence type="ECO:0000256" key="2">
    <source>
        <dbReference type="ARBA" id="ARBA00022603"/>
    </source>
</evidence>
<feature type="domain" description="B12-binding" evidence="8">
    <location>
        <begin position="10"/>
        <end position="140"/>
    </location>
</feature>
<keyword evidence="5" id="KW-0479">Metal-binding</keyword>
<dbReference type="PROSITE" id="PS51332">
    <property type="entry name" value="B12_BINDING"/>
    <property type="match status" value="1"/>
</dbReference>
<dbReference type="GO" id="GO:0046872">
    <property type="term" value="F:metal ion binding"/>
    <property type="evidence" value="ECO:0007669"/>
    <property type="project" value="UniProtKB-KW"/>
</dbReference>
<accession>A0A1F7WJX0</accession>
<keyword evidence="7" id="KW-0411">Iron-sulfur</keyword>
<dbReference type="PANTHER" id="PTHR43409">
    <property type="entry name" value="ANAEROBIC MAGNESIUM-PROTOPORPHYRIN IX MONOMETHYL ESTER CYCLASE-RELATED"/>
    <property type="match status" value="1"/>
</dbReference>
<evidence type="ECO:0000256" key="4">
    <source>
        <dbReference type="ARBA" id="ARBA00022691"/>
    </source>
</evidence>
<dbReference type="GO" id="GO:0003824">
    <property type="term" value="F:catalytic activity"/>
    <property type="evidence" value="ECO:0007669"/>
    <property type="project" value="InterPro"/>
</dbReference>
<dbReference type="SFLD" id="SFLDS00029">
    <property type="entry name" value="Radical_SAM"/>
    <property type="match status" value="1"/>
</dbReference>
<dbReference type="SFLD" id="SFLDG01082">
    <property type="entry name" value="B12-binding_domain_containing"/>
    <property type="match status" value="1"/>
</dbReference>
<evidence type="ECO:0000256" key="7">
    <source>
        <dbReference type="ARBA" id="ARBA00023014"/>
    </source>
</evidence>
<keyword evidence="4" id="KW-0949">S-adenosyl-L-methionine</keyword>
<dbReference type="SFLD" id="SFLDG01123">
    <property type="entry name" value="methyltransferase_(Class_B)"/>
    <property type="match status" value="1"/>
</dbReference>
<dbReference type="AlphaFoldDB" id="A0A1F7WJX0"/>
<dbReference type="Pfam" id="PF04055">
    <property type="entry name" value="Radical_SAM"/>
    <property type="match status" value="1"/>
</dbReference>
<comment type="cofactor">
    <cofactor evidence="1">
        <name>[4Fe-4S] cluster</name>
        <dbReference type="ChEBI" id="CHEBI:49883"/>
    </cofactor>
</comment>
<dbReference type="Proteomes" id="UP000178735">
    <property type="component" value="Unassembled WGS sequence"/>
</dbReference>
<keyword evidence="6" id="KW-0408">Iron</keyword>
<dbReference type="InterPro" id="IPR058240">
    <property type="entry name" value="rSAM_sf"/>
</dbReference>
<evidence type="ECO:0000259" key="9">
    <source>
        <dbReference type="PROSITE" id="PS51918"/>
    </source>
</evidence>
<dbReference type="SMART" id="SM00729">
    <property type="entry name" value="Elp3"/>
    <property type="match status" value="1"/>
</dbReference>
<evidence type="ECO:0000313" key="11">
    <source>
        <dbReference type="Proteomes" id="UP000178735"/>
    </source>
</evidence>
<dbReference type="GO" id="GO:0031419">
    <property type="term" value="F:cobalamin binding"/>
    <property type="evidence" value="ECO:0007669"/>
    <property type="project" value="InterPro"/>
</dbReference>
<evidence type="ECO:0000313" key="10">
    <source>
        <dbReference type="EMBL" id="OGM03126.1"/>
    </source>
</evidence>
<name>A0A1F7WJX0_9BACT</name>
<dbReference type="InterPro" id="IPR007197">
    <property type="entry name" value="rSAM"/>
</dbReference>
<evidence type="ECO:0000259" key="8">
    <source>
        <dbReference type="PROSITE" id="PS51332"/>
    </source>
</evidence>
<dbReference type="EMBL" id="MGFH01000187">
    <property type="protein sequence ID" value="OGM03126.1"/>
    <property type="molecule type" value="Genomic_DNA"/>
</dbReference>
<dbReference type="PROSITE" id="PS51918">
    <property type="entry name" value="RADICAL_SAM"/>
    <property type="match status" value="1"/>
</dbReference>
<evidence type="ECO:0000256" key="1">
    <source>
        <dbReference type="ARBA" id="ARBA00001966"/>
    </source>
</evidence>
<dbReference type="GO" id="GO:0051539">
    <property type="term" value="F:4 iron, 4 sulfur cluster binding"/>
    <property type="evidence" value="ECO:0007669"/>
    <property type="project" value="UniProtKB-KW"/>
</dbReference>
<dbReference type="SUPFAM" id="SSF102114">
    <property type="entry name" value="Radical SAM enzymes"/>
    <property type="match status" value="1"/>
</dbReference>
<protein>
    <submittedName>
        <fullName evidence="10">Uncharacterized protein</fullName>
    </submittedName>
</protein>
<dbReference type="InterPro" id="IPR006638">
    <property type="entry name" value="Elp3/MiaA/NifB-like_rSAM"/>
</dbReference>
<dbReference type="InterPro" id="IPR006158">
    <property type="entry name" value="Cobalamin-bd"/>
</dbReference>
<dbReference type="InterPro" id="IPR034466">
    <property type="entry name" value="Methyltransferase_Class_B"/>
</dbReference>
<proteinExistence type="predicted"/>
<evidence type="ECO:0000256" key="6">
    <source>
        <dbReference type="ARBA" id="ARBA00023004"/>
    </source>
</evidence>
<keyword evidence="3" id="KW-0808">Transferase</keyword>
<keyword evidence="2" id="KW-0489">Methyltransferase</keyword>
<dbReference type="STRING" id="1817813.A2008_03055"/>
<gene>
    <name evidence="10" type="ORF">A2008_03055</name>
</gene>
<sequence length="586" mass="65717">MDGKILLLNIHRFTYDLMSITNESPGILYLAGYLESKGYDPLVFQGEPSGALDLISAQLKESKILAVGLYCDYENTVEVFELSAHISRQYKIPVILGGPQVSGFDAKYICESGCLAAVYGEGELTLHGLLECLYNGTGDWKKLAGIIYAGETGQLVKNEAGPIIENLDDLPLPAFHRWINKPEFKSVYIQTGRGCPFSCAFCHEGSLKRKVRLKSIDKVVSHIESLFASEPALNYIAFADDTLIMSRERVSELCAGLSELRKKRDFVWFCEGHMRQLIKYPGILAEMTRAGMIKMQVGIESGSQMVLDTYGKKTTTAEIEEVVKIAAAEGVHQMIGFFITGGPFENREIIEENKKFAEKLLNLAPGVIILGVSPLMPYPATEISRCPEKFGLEIIDPAGLTVFSDFPVTKTGALSREEVAAGQNELIQHILDTMMKLFKEGKVPHETIINCFRDFNYGAQSVWYMSIYNVLPFVRGYYTLMSRNAVKRSIDIDGAEIYGWRPQRIMEMWHDVDFSEGYPAVGRDALSPLEFELLLYSTGKMNLKQVLGKVSEKFGRLFSGETEFNNEAMKILKTFENKYWLAYAPF</sequence>
<dbReference type="Gene3D" id="3.40.50.280">
    <property type="entry name" value="Cobalamin-binding domain"/>
    <property type="match status" value="1"/>
</dbReference>
<dbReference type="Gene3D" id="3.80.30.20">
    <property type="entry name" value="tm_1862 like domain"/>
    <property type="match status" value="1"/>
</dbReference>
<comment type="caution">
    <text evidence="10">The sequence shown here is derived from an EMBL/GenBank/DDBJ whole genome shotgun (WGS) entry which is preliminary data.</text>
</comment>
<dbReference type="InterPro" id="IPR051198">
    <property type="entry name" value="BchE-like"/>
</dbReference>
<reference evidence="10 11" key="1">
    <citation type="journal article" date="2016" name="Nat. Commun.">
        <title>Thousands of microbial genomes shed light on interconnected biogeochemical processes in an aquifer system.</title>
        <authorList>
            <person name="Anantharaman K."/>
            <person name="Brown C.T."/>
            <person name="Hug L.A."/>
            <person name="Sharon I."/>
            <person name="Castelle C.J."/>
            <person name="Probst A.J."/>
            <person name="Thomas B.C."/>
            <person name="Singh A."/>
            <person name="Wilkins M.J."/>
            <person name="Karaoz U."/>
            <person name="Brodie E.L."/>
            <person name="Williams K.H."/>
            <person name="Hubbard S.S."/>
            <person name="Banfield J.F."/>
        </authorList>
    </citation>
    <scope>NUCLEOTIDE SEQUENCE [LARGE SCALE GENOMIC DNA]</scope>
</reference>
<evidence type="ECO:0000256" key="5">
    <source>
        <dbReference type="ARBA" id="ARBA00022723"/>
    </source>
</evidence>
<feature type="domain" description="Radical SAM core" evidence="9">
    <location>
        <begin position="181"/>
        <end position="405"/>
    </location>
</feature>
<organism evidence="10 11">
    <name type="scientific">Candidatus Wallbacteria bacterium GWC2_49_35</name>
    <dbReference type="NCBI Taxonomy" id="1817813"/>
    <lineage>
        <taxon>Bacteria</taxon>
        <taxon>Candidatus Walliibacteriota</taxon>
    </lineage>
</organism>